<dbReference type="Proteomes" id="UP000619041">
    <property type="component" value="Unassembled WGS sequence"/>
</dbReference>
<comment type="caution">
    <text evidence="2">The sequence shown here is derived from an EMBL/GenBank/DDBJ whole genome shotgun (WGS) entry which is preliminary data.</text>
</comment>
<dbReference type="RefSeq" id="WP_188645023.1">
    <property type="nucleotide sequence ID" value="NZ_BMKL01000001.1"/>
</dbReference>
<reference evidence="3" key="1">
    <citation type="journal article" date="2019" name="Int. J. Syst. Evol. Microbiol.">
        <title>The Global Catalogue of Microorganisms (GCM) 10K type strain sequencing project: providing services to taxonomists for standard genome sequencing and annotation.</title>
        <authorList>
            <consortium name="The Broad Institute Genomics Platform"/>
            <consortium name="The Broad Institute Genome Sequencing Center for Infectious Disease"/>
            <person name="Wu L."/>
            <person name="Ma J."/>
        </authorList>
    </citation>
    <scope>NUCLEOTIDE SEQUENCE [LARGE SCALE GENOMIC DNA]</scope>
    <source>
        <strain evidence="3">CGMCC 1.15959</strain>
    </source>
</reference>
<protein>
    <recommendedName>
        <fullName evidence="1">PilZ domain-containing protein</fullName>
    </recommendedName>
</protein>
<feature type="domain" description="PilZ" evidence="1">
    <location>
        <begin position="14"/>
        <end position="92"/>
    </location>
</feature>
<name>A0ABQ1S9A5_9SPHN</name>
<organism evidence="2 3">
    <name type="scientific">Tsuneonella deserti</name>
    <dbReference type="NCBI Taxonomy" id="2035528"/>
    <lineage>
        <taxon>Bacteria</taxon>
        <taxon>Pseudomonadati</taxon>
        <taxon>Pseudomonadota</taxon>
        <taxon>Alphaproteobacteria</taxon>
        <taxon>Sphingomonadales</taxon>
        <taxon>Erythrobacteraceae</taxon>
        <taxon>Tsuneonella</taxon>
    </lineage>
</organism>
<sequence>MVLALKRPPRFLPRNPRVGVNLAASLVLPSDEVVPVHIENLSPQGFMGKCAHQLSPGLWLGAELPGHGILRARVRWSQDGEAGFQFRSPIDLERYPWLGHHETRGLFAVPLRSAMAPSEW</sequence>
<evidence type="ECO:0000313" key="3">
    <source>
        <dbReference type="Proteomes" id="UP000619041"/>
    </source>
</evidence>
<proteinExistence type="predicted"/>
<dbReference type="InterPro" id="IPR009875">
    <property type="entry name" value="PilZ_domain"/>
</dbReference>
<gene>
    <name evidence="2" type="ORF">GCM10011515_20230</name>
</gene>
<keyword evidence="3" id="KW-1185">Reference proteome</keyword>
<dbReference type="EMBL" id="BMKL01000001">
    <property type="protein sequence ID" value="GGE00381.1"/>
    <property type="molecule type" value="Genomic_DNA"/>
</dbReference>
<evidence type="ECO:0000313" key="2">
    <source>
        <dbReference type="EMBL" id="GGE00381.1"/>
    </source>
</evidence>
<dbReference type="Pfam" id="PF07238">
    <property type="entry name" value="PilZ"/>
    <property type="match status" value="1"/>
</dbReference>
<dbReference type="SUPFAM" id="SSF141371">
    <property type="entry name" value="PilZ domain-like"/>
    <property type="match status" value="1"/>
</dbReference>
<evidence type="ECO:0000259" key="1">
    <source>
        <dbReference type="Pfam" id="PF07238"/>
    </source>
</evidence>
<accession>A0ABQ1S9A5</accession>